<keyword evidence="5 6" id="KW-0472">Membrane</keyword>
<evidence type="ECO:0000256" key="7">
    <source>
        <dbReference type="SAM" id="MobiDB-lite"/>
    </source>
</evidence>
<reference evidence="8 9" key="1">
    <citation type="submission" date="2023-12" db="EMBL/GenBank/DDBJ databases">
        <title>A high-quality genome assembly for Dillenia turbinata (Dilleniales).</title>
        <authorList>
            <person name="Chanderbali A."/>
        </authorList>
    </citation>
    <scope>NUCLEOTIDE SEQUENCE [LARGE SCALE GENOMIC DNA]</scope>
    <source>
        <strain evidence="8">LSX21</strain>
        <tissue evidence="8">Leaf</tissue>
    </source>
</reference>
<comment type="caution">
    <text evidence="8">The sequence shown here is derived from an EMBL/GenBank/DDBJ whole genome shotgun (WGS) entry which is preliminary data.</text>
</comment>
<evidence type="ECO:0000256" key="3">
    <source>
        <dbReference type="ARBA" id="ARBA00022692"/>
    </source>
</evidence>
<dbReference type="Pfam" id="PF01554">
    <property type="entry name" value="MatE"/>
    <property type="match status" value="2"/>
</dbReference>
<organism evidence="8 9">
    <name type="scientific">Dillenia turbinata</name>
    <dbReference type="NCBI Taxonomy" id="194707"/>
    <lineage>
        <taxon>Eukaryota</taxon>
        <taxon>Viridiplantae</taxon>
        <taxon>Streptophyta</taxon>
        <taxon>Embryophyta</taxon>
        <taxon>Tracheophyta</taxon>
        <taxon>Spermatophyta</taxon>
        <taxon>Magnoliopsida</taxon>
        <taxon>eudicotyledons</taxon>
        <taxon>Gunneridae</taxon>
        <taxon>Pentapetalae</taxon>
        <taxon>Dilleniales</taxon>
        <taxon>Dilleniaceae</taxon>
        <taxon>Dillenia</taxon>
    </lineage>
</organism>
<comment type="caution">
    <text evidence="6">Lacks conserved residue(s) required for the propagation of feature annotation.</text>
</comment>
<evidence type="ECO:0000256" key="2">
    <source>
        <dbReference type="ARBA" id="ARBA00010199"/>
    </source>
</evidence>
<dbReference type="PANTHER" id="PTHR42893:SF46">
    <property type="entry name" value="PROTEIN DETOXIFICATION 44, CHLOROPLASTIC"/>
    <property type="match status" value="1"/>
</dbReference>
<feature type="transmembrane region" description="Helical" evidence="6">
    <location>
        <begin position="428"/>
        <end position="448"/>
    </location>
</feature>
<dbReference type="GO" id="GO:0042910">
    <property type="term" value="F:xenobiotic transmembrane transporter activity"/>
    <property type="evidence" value="ECO:0007669"/>
    <property type="project" value="InterPro"/>
</dbReference>
<protein>
    <recommendedName>
        <fullName evidence="6">Protein DETOXIFICATION</fullName>
    </recommendedName>
    <alternativeName>
        <fullName evidence="6">Multidrug and toxic compound extrusion protein</fullName>
    </alternativeName>
</protein>
<dbReference type="GO" id="GO:0016020">
    <property type="term" value="C:membrane"/>
    <property type="evidence" value="ECO:0007669"/>
    <property type="project" value="UniProtKB-SubCell"/>
</dbReference>
<feature type="compositionally biased region" description="Pro residues" evidence="7">
    <location>
        <begin position="65"/>
        <end position="78"/>
    </location>
</feature>
<sequence length="589" mass="63124">MASGISQQLIYVQSPECNRQSFRSSTIHLSNIKTSSSTVKRNHNFSIRLRAIPESSSPTKTTDFPPEPEPEPPIPPKPIKISSNSNLPSTSSFLNSLSPLFRRLRDEFVIGQLGREILSIALPAALGLAADPITGLVDTAFVGHLGSVELAAVGVSISVFNLVSKLFNVPLLNITTSFVAEEQAVLSQDKEDSIRINQDFVAEKQEKKLLPSVSTSLALAAGIGIAETVLLSAGSGFIMNIMGIPVESPMRVPAEHFLSMRAFGAPPVVIALAAQGTFRGFKDTKTPLYAIGNILHYLHHQKGDGDHECACFFREQHVDGPVDRAGNLLNAILDPILIFLCGLGIGGAAISTVISEYLIAFVLLWELNGKIQLISPKIDGGKMVQYLKSGGLLIARTLAVLVTMTLATSMAAREGPVPMAGHQICLQIWLTVSLLTDALALAGQALLASGYSAGNYGQAREVVFRVLKIGLLTGTGLSVILFLGFDTFSTLFTTETEVLKIAWSGILFVAGSQPLNAIAFVIDGLYYGVSDFAYAAYSMMFVGFISSLYILVAAPAFGLAGVEHEEWAMEINLVWERAGERVGSTRVIT</sequence>
<feature type="transmembrane region" description="Helical" evidence="6">
    <location>
        <begin position="501"/>
        <end position="522"/>
    </location>
</feature>
<dbReference type="Proteomes" id="UP001370490">
    <property type="component" value="Unassembled WGS sequence"/>
</dbReference>
<keyword evidence="4 6" id="KW-1133">Transmembrane helix</keyword>
<dbReference type="CDD" id="cd13136">
    <property type="entry name" value="MATE_DinF_like"/>
    <property type="match status" value="1"/>
</dbReference>
<feature type="transmembrane region" description="Helical" evidence="6">
    <location>
        <begin position="386"/>
        <end position="408"/>
    </location>
</feature>
<feature type="transmembrane region" description="Helical" evidence="6">
    <location>
        <begin position="336"/>
        <end position="365"/>
    </location>
</feature>
<feature type="transmembrane region" description="Helical" evidence="6">
    <location>
        <begin position="534"/>
        <end position="557"/>
    </location>
</feature>
<evidence type="ECO:0000256" key="4">
    <source>
        <dbReference type="ARBA" id="ARBA00022989"/>
    </source>
</evidence>
<dbReference type="InterPro" id="IPR044644">
    <property type="entry name" value="DinF-like"/>
</dbReference>
<evidence type="ECO:0000256" key="5">
    <source>
        <dbReference type="ARBA" id="ARBA00023136"/>
    </source>
</evidence>
<dbReference type="NCBIfam" id="TIGR00797">
    <property type="entry name" value="matE"/>
    <property type="match status" value="1"/>
</dbReference>
<accession>A0AAN8VZW0</accession>
<comment type="subcellular location">
    <subcellularLocation>
        <location evidence="1">Membrane</location>
        <topology evidence="1">Multi-pass membrane protein</topology>
    </subcellularLocation>
</comment>
<dbReference type="AlphaFoldDB" id="A0AAN8VZW0"/>
<dbReference type="EMBL" id="JBAMMX010000003">
    <property type="protein sequence ID" value="KAK6943430.1"/>
    <property type="molecule type" value="Genomic_DNA"/>
</dbReference>
<gene>
    <name evidence="8" type="ORF">RJ641_024532</name>
</gene>
<keyword evidence="3 6" id="KW-0812">Transmembrane</keyword>
<dbReference type="GO" id="GO:0015297">
    <property type="term" value="F:antiporter activity"/>
    <property type="evidence" value="ECO:0007669"/>
    <property type="project" value="InterPro"/>
</dbReference>
<evidence type="ECO:0000256" key="6">
    <source>
        <dbReference type="RuleBase" id="RU004914"/>
    </source>
</evidence>
<name>A0AAN8VZW0_9MAGN</name>
<feature type="transmembrane region" description="Helical" evidence="6">
    <location>
        <begin position="469"/>
        <end position="489"/>
    </location>
</feature>
<dbReference type="InterPro" id="IPR002528">
    <property type="entry name" value="MATE_fam"/>
</dbReference>
<dbReference type="PANTHER" id="PTHR42893">
    <property type="entry name" value="PROTEIN DETOXIFICATION 44, CHLOROPLASTIC-RELATED"/>
    <property type="match status" value="1"/>
</dbReference>
<evidence type="ECO:0000256" key="1">
    <source>
        <dbReference type="ARBA" id="ARBA00004141"/>
    </source>
</evidence>
<comment type="similarity">
    <text evidence="2 6">Belongs to the multi antimicrobial extrusion (MATE) (TC 2.A.66.1) family.</text>
</comment>
<keyword evidence="9" id="KW-1185">Reference proteome</keyword>
<evidence type="ECO:0000313" key="8">
    <source>
        <dbReference type="EMBL" id="KAK6943430.1"/>
    </source>
</evidence>
<evidence type="ECO:0000313" key="9">
    <source>
        <dbReference type="Proteomes" id="UP001370490"/>
    </source>
</evidence>
<feature type="region of interest" description="Disordered" evidence="7">
    <location>
        <begin position="50"/>
        <end position="86"/>
    </location>
</feature>
<proteinExistence type="inferred from homology"/>